<keyword evidence="2" id="KW-1185">Reference proteome</keyword>
<reference evidence="1 2" key="6">
    <citation type="journal article" date="2011" name="Appl. Environ. Microbiol.">
        <title>Involvement of the azorhizobial chromosome partition gene (parA) in the onset of bacteroid differentiation during Sesbania rostrata stem nodule development.</title>
        <authorList>
            <person name="Liu CT."/>
            <person name="Lee KB."/>
            <person name="Wang YS."/>
            <person name="Peng MH."/>
            <person name="Lee KT."/>
            <person name="Suzuki S."/>
            <person name="Suzuki T."/>
            <person name="Oyaizu H."/>
        </authorList>
    </citation>
    <scope>NUCLEOTIDE SEQUENCE [LARGE SCALE GENOMIC DNA]</scope>
    <source>
        <strain evidence="2">ATCC 43989 / DSM 5975 / JCM 20966 / LMG 6465 / NBRC 14845 / NCIMB 13405 / ORS 571</strain>
    </source>
</reference>
<evidence type="ECO:0000313" key="1">
    <source>
        <dbReference type="EMBL" id="BAF89655.1"/>
    </source>
</evidence>
<dbReference type="AlphaFoldDB" id="A8IFW5"/>
<reference evidence="1 2" key="3">
    <citation type="journal article" date="2008" name="BMC Genomics">
        <title>The genome of the versatile nitrogen fixer Azorhizobium caulinodans ORS571.</title>
        <authorList>
            <person name="Lee KB."/>
            <person name="Backer P.D."/>
            <person name="Aono T."/>
            <person name="Liu CT."/>
            <person name="Suzuki S."/>
            <person name="Suzuki T."/>
            <person name="Kaneko T."/>
            <person name="Yamada M."/>
            <person name="Tabata S."/>
            <person name="Kupfer D.M."/>
            <person name="Najar F.Z."/>
            <person name="Wiley G.B."/>
            <person name="Roe B."/>
            <person name="Binnewies T.T."/>
            <person name="Ussery D.W."/>
            <person name="D'Haeze W."/>
            <person name="Herder J.D."/>
            <person name="Gevers D."/>
            <person name="Vereecke D."/>
            <person name="Holsters M."/>
            <person name="Oyaizu H."/>
        </authorList>
    </citation>
    <scope>NUCLEOTIDE SEQUENCE [LARGE SCALE GENOMIC DNA]</scope>
    <source>
        <strain evidence="2">ATCC 43989 / DSM 5975 / JCM 20966 / LMG 6465 / NBRC 14845 / NCIMB 13405 / ORS 571</strain>
    </source>
</reference>
<dbReference type="HOGENOM" id="CLU_400588_0_0_5"/>
<proteinExistence type="predicted"/>
<dbReference type="eggNOG" id="ENOG5031AIN">
    <property type="taxonomic scope" value="Bacteria"/>
</dbReference>
<reference evidence="1 2" key="5">
    <citation type="journal article" date="2010" name="Appl. Environ. Microbiol.">
        <title>phrR-like gene praR of Azorhizobium caulinodans ORS571 is essential for symbiosis with Sesbania rostrata and is involved in expression of reb genes.</title>
        <authorList>
            <person name="Akiba N."/>
            <person name="Aono T."/>
            <person name="Toyazaki H."/>
            <person name="Sato S."/>
            <person name="Oyaizu H."/>
        </authorList>
    </citation>
    <scope>NUCLEOTIDE SEQUENCE [LARGE SCALE GENOMIC DNA]</scope>
    <source>
        <strain evidence="2">ATCC 43989 / DSM 5975 / JCM 20966 / LMG 6465 / NBRC 14845 / NCIMB 13405 / ORS 571</strain>
    </source>
</reference>
<gene>
    <name evidence="1" type="ordered locus">AZC_3657</name>
</gene>
<reference evidence="1 2" key="4">
    <citation type="journal article" date="2009" name="Appl. Environ. Microbiol.">
        <title>Comparative genome-wide transcriptional profiling of Azorhizobium caulinodans ORS571 grown under free-living and symbiotic conditions.</title>
        <authorList>
            <person name="Tsukada S."/>
            <person name="Aono T."/>
            <person name="Akiba N."/>
            <person name="Lee KB."/>
            <person name="Liu CT."/>
            <person name="Toyazaki H."/>
            <person name="Oyaizu H."/>
        </authorList>
    </citation>
    <scope>NUCLEOTIDE SEQUENCE [LARGE SCALE GENOMIC DNA]</scope>
    <source>
        <strain evidence="2">ATCC 43989 / DSM 5975 / JCM 20966 / LMG 6465 / NBRC 14845 / NCIMB 13405 / ORS 571</strain>
    </source>
</reference>
<dbReference type="EMBL" id="AP009384">
    <property type="protein sequence ID" value="BAF89655.1"/>
    <property type="molecule type" value="Genomic_DNA"/>
</dbReference>
<accession>A8IFW5</accession>
<organism evidence="1 2">
    <name type="scientific">Azorhizobium caulinodans (strain ATCC 43989 / DSM 5975 / JCM 20966 / LMG 6465 / NBRC 14845 / NCIMB 13405 / ORS 571)</name>
    <dbReference type="NCBI Taxonomy" id="438753"/>
    <lineage>
        <taxon>Bacteria</taxon>
        <taxon>Pseudomonadati</taxon>
        <taxon>Pseudomonadota</taxon>
        <taxon>Alphaproteobacteria</taxon>
        <taxon>Hyphomicrobiales</taxon>
        <taxon>Xanthobacteraceae</taxon>
        <taxon>Azorhizobium</taxon>
    </lineage>
</organism>
<dbReference type="Proteomes" id="UP000000270">
    <property type="component" value="Chromosome"/>
</dbReference>
<name>A8IFW5_AZOC5</name>
<protein>
    <submittedName>
        <fullName evidence="1">Uncharacterized protein</fullName>
    </submittedName>
</protein>
<dbReference type="KEGG" id="azc:AZC_3657"/>
<reference evidence="1 2" key="1">
    <citation type="journal article" date="2007" name="Appl. Environ. Microbiol.">
        <title>Rhizobial factors required for stem nodule maturation and maintenance in Sesbania rostrata-Azorhizobium caulinodans ORS571 symbiosis.</title>
        <authorList>
            <person name="Suzuki S."/>
            <person name="Aono T."/>
            <person name="Lee KB."/>
            <person name="Suzuki T."/>
            <person name="Liu CT."/>
            <person name="Miwa H."/>
            <person name="Wakao S."/>
            <person name="Iki T."/>
            <person name="Oyaizu H."/>
        </authorList>
    </citation>
    <scope>NUCLEOTIDE SEQUENCE [LARGE SCALE GENOMIC DNA]</scope>
    <source>
        <strain evidence="2">ATCC 43989 / DSM 5975 / JCM 20966 / LMG 6465 / NBRC 14845 / NCIMB 13405 / ORS 571</strain>
    </source>
</reference>
<evidence type="ECO:0000313" key="2">
    <source>
        <dbReference type="Proteomes" id="UP000000270"/>
    </source>
</evidence>
<sequence length="684" mass="71604">MEEKARMKKVIITVAVIAVLGVGGYFGFDRFVQMRARNDVETVFASLRQKGAQASYKDVAFTLSGRRLTVTGIEITGPAAGQQVKLERLDAQEVTSPSGGTVQAKSVELTGLSVAVTDPLAAQTKVTYSAPQVSLVGYSGPDRMPAVPPGSKATQALRDGLVLFGAVRIDSVSIPKLSGDVTPPPAQGDKPAAAPSSFTYEALTASGIGEGRIAELKVGKMLVSTTTVIEATTVPVVVDVADLRASGIDTGPIRMLTDAEPKASSPLPIYEKISTGAYRLRHKETNLFSAGSLSAQRVAINPEKLSIERLQQLSALAQQPPSDDPKQVVAIVERTLPVIDGFAVGQISVNDIALAEKDAAVKIAAMNMKGFVDGRLETLEVLGLTSQLPGEKPSTVKRAAILGLSLKSILEQSAAMASKDDKNELIALNASAAVLKSFSGFELEGLEAPYDANGKMVSIEKMSLSWGDFTGLLPTRVAFRLDKVSGPISAEDGEPFSYLAAAGMDRTSISSVLNLSYDANARSLALAPASLELEKAFSAKIEARLENVPKDVFDAAPQDVMNNPTAILAKLQNVTAGALSVTVTDLGLANLMLKQQAELAGVEPEDLRSELISGIQMGTQDAATVNPDAAAVGEAIAAFVKAPGTITVTLTPKRPLPVASLLSLDDPFDALAAFKMTATAGPRP</sequence>
<reference evidence="2" key="2">
    <citation type="submission" date="2007-04" db="EMBL/GenBank/DDBJ databases">
        <title>Complete genome sequence of the nitrogen-fixing bacterium Azorhizobium caulinodans ORS571.</title>
        <authorList>
            <person name="Lee K.B."/>
            <person name="Backer P.D."/>
            <person name="Aono T."/>
            <person name="Liu C.T."/>
            <person name="Suzuki S."/>
            <person name="Suzuki T."/>
            <person name="Kaneko T."/>
            <person name="Yamada M."/>
            <person name="Tabata S."/>
            <person name="Kupfer D.M."/>
            <person name="Najar F.Z."/>
            <person name="Wiley G.B."/>
            <person name="Roe B."/>
            <person name="Binnewies T."/>
            <person name="Ussery D."/>
            <person name="Vereecke D."/>
            <person name="Gevers D."/>
            <person name="Holsters M."/>
            <person name="Oyaizu H."/>
        </authorList>
    </citation>
    <scope>NUCLEOTIDE SEQUENCE [LARGE SCALE GENOMIC DNA]</scope>
    <source>
        <strain evidence="2">ATCC 43989 / DSM 5975 / JCM 20966 / LMG 6465 / NBRC 14845 / NCIMB 13405 / ORS 571</strain>
    </source>
</reference>